<evidence type="ECO:0000313" key="1">
    <source>
        <dbReference type="EMBL" id="ADN18421.1"/>
    </source>
</evidence>
<dbReference type="EMBL" id="CP002201">
    <property type="protein sequence ID" value="ADN18421.1"/>
    <property type="molecule type" value="Genomic_DNA"/>
</dbReference>
<keyword evidence="1" id="KW-0614">Plasmid</keyword>
<protein>
    <submittedName>
        <fullName evidence="1">Uncharacterized protein</fullName>
    </submittedName>
</protein>
<sequence length="137" mass="14854">MTTNSPIPEQDSVLVIEPNLIRGNKNGILDLLIVLASALSGGGGTGEFLAPSGDAFDVNVRWCTTFEQLEGDAVTLPIPEVDQELEAILRQLINKHSLMGILTTLKHIGDQAHKNDPDNDWKKDADALSVAIERIEN</sequence>
<gene>
    <name evidence="1" type="ordered locus">Cyan7822_6745</name>
</gene>
<dbReference type="KEGG" id="cyj:Cyan7822_6745"/>
<organism evidence="1 2">
    <name type="scientific">Gloeothece verrucosa (strain PCC 7822)</name>
    <name type="common">Cyanothece sp. (strain PCC 7822)</name>
    <dbReference type="NCBI Taxonomy" id="497965"/>
    <lineage>
        <taxon>Bacteria</taxon>
        <taxon>Bacillati</taxon>
        <taxon>Cyanobacteriota</taxon>
        <taxon>Cyanophyceae</taxon>
        <taxon>Oscillatoriophycideae</taxon>
        <taxon>Chroococcales</taxon>
        <taxon>Aphanothecaceae</taxon>
        <taxon>Gloeothece</taxon>
        <taxon>Gloeothece verrucosa</taxon>
    </lineage>
</organism>
<dbReference type="Proteomes" id="UP000008206">
    <property type="component" value="Plasmid Cy782203"/>
</dbReference>
<name>E0UN91_GLOV7</name>
<geneLocation type="plasmid" evidence="1 2">
    <name>Cy782203</name>
</geneLocation>
<proteinExistence type="predicted"/>
<dbReference type="HOGENOM" id="CLU_1861879_0_0_3"/>
<dbReference type="RefSeq" id="WP_013325547.1">
    <property type="nucleotide sequence ID" value="NC_014502.1"/>
</dbReference>
<evidence type="ECO:0000313" key="2">
    <source>
        <dbReference type="Proteomes" id="UP000008206"/>
    </source>
</evidence>
<keyword evidence="2" id="KW-1185">Reference proteome</keyword>
<reference evidence="2" key="1">
    <citation type="journal article" date="2011" name="MBio">
        <title>Novel metabolic attributes of the genus Cyanothece, comprising a group of unicellular nitrogen-fixing Cyanobacteria.</title>
        <authorList>
            <person name="Bandyopadhyay A."/>
            <person name="Elvitigala T."/>
            <person name="Welsh E."/>
            <person name="Stockel J."/>
            <person name="Liberton M."/>
            <person name="Min H."/>
            <person name="Sherman L.A."/>
            <person name="Pakrasi H.B."/>
        </authorList>
    </citation>
    <scope>NUCLEOTIDE SEQUENCE [LARGE SCALE GENOMIC DNA]</scope>
    <source>
        <strain evidence="2">PCC 7822</strain>
        <plasmid evidence="2">Cy782203</plasmid>
    </source>
</reference>
<accession>E0UN91</accession>
<dbReference type="AlphaFoldDB" id="E0UN91"/>